<name>Q12NK4_SHEDO</name>
<accession>Q12NK4</accession>
<dbReference type="Gene3D" id="1.10.274.110">
    <property type="match status" value="1"/>
</dbReference>
<gene>
    <name evidence="1" type="ordered locus">Sden_1688</name>
</gene>
<dbReference type="KEGG" id="sdn:Sden_1688"/>
<protein>
    <recommendedName>
        <fullName evidence="3">Antitermination protein</fullName>
    </recommendedName>
</protein>
<organism evidence="1 2">
    <name type="scientific">Shewanella denitrificans (strain OS217 / ATCC BAA-1090 / DSM 15013)</name>
    <dbReference type="NCBI Taxonomy" id="318161"/>
    <lineage>
        <taxon>Bacteria</taxon>
        <taxon>Pseudomonadati</taxon>
        <taxon>Pseudomonadota</taxon>
        <taxon>Gammaproteobacteria</taxon>
        <taxon>Alteromonadales</taxon>
        <taxon>Shewanellaceae</taxon>
        <taxon>Shewanella</taxon>
    </lineage>
</organism>
<sequence>MSIGLLNKLVPQSVALDSVSGGKTEITSSDVAAALGFGNLSPAACNYGLAKYCASKLAANELMAFFNDIIKKQVKTEQWTQGLKSTEGLAQLMMLEGVYGVHCNKCKGRGIAVHCKGGRGISKDCEKCHGTGLGALSERRRAGIANISSSSWDRHWKLRLNSLLVCAYELEEQLHRHLKYQFHR</sequence>
<dbReference type="Proteomes" id="UP000001982">
    <property type="component" value="Chromosome"/>
</dbReference>
<dbReference type="HOGENOM" id="CLU_1467256_0_0_6"/>
<dbReference type="AlphaFoldDB" id="Q12NK4"/>
<keyword evidence="2" id="KW-1185">Reference proteome</keyword>
<evidence type="ECO:0000313" key="1">
    <source>
        <dbReference type="EMBL" id="ABE54972.1"/>
    </source>
</evidence>
<dbReference type="EMBL" id="CP000302">
    <property type="protein sequence ID" value="ABE54972.1"/>
    <property type="molecule type" value="Genomic_DNA"/>
</dbReference>
<evidence type="ECO:0000313" key="2">
    <source>
        <dbReference type="Proteomes" id="UP000001982"/>
    </source>
</evidence>
<proteinExistence type="predicted"/>
<dbReference type="OrthoDB" id="6207477at2"/>
<evidence type="ECO:0008006" key="3">
    <source>
        <dbReference type="Google" id="ProtNLM"/>
    </source>
</evidence>
<reference evidence="1 2" key="1">
    <citation type="submission" date="2006-03" db="EMBL/GenBank/DDBJ databases">
        <title>Complete sequence of Shewanella denitrificans OS217.</title>
        <authorList>
            <consortium name="US DOE Joint Genome Institute"/>
            <person name="Copeland A."/>
            <person name="Lucas S."/>
            <person name="Lapidus A."/>
            <person name="Barry K."/>
            <person name="Detter J.C."/>
            <person name="Glavina del Rio T."/>
            <person name="Hammon N."/>
            <person name="Israni S."/>
            <person name="Dalin E."/>
            <person name="Tice H."/>
            <person name="Pitluck S."/>
            <person name="Brettin T."/>
            <person name="Bruce D."/>
            <person name="Han C."/>
            <person name="Tapia R."/>
            <person name="Gilna P."/>
            <person name="Kiss H."/>
            <person name="Schmutz J."/>
            <person name="Larimer F."/>
            <person name="Land M."/>
            <person name="Hauser L."/>
            <person name="Kyrpides N."/>
            <person name="Lykidis A."/>
            <person name="Richardson P."/>
        </authorList>
    </citation>
    <scope>NUCLEOTIDE SEQUENCE [LARGE SCALE GENOMIC DNA]</scope>
    <source>
        <strain evidence="2">OS217 / ATCC BAA-1090 / DSM 15013</strain>
    </source>
</reference>
<dbReference type="InterPro" id="IPR038500">
    <property type="entry name" value="Antitermination_sf"/>
</dbReference>
<dbReference type="RefSeq" id="WP_011496130.1">
    <property type="nucleotide sequence ID" value="NC_007954.1"/>
</dbReference>